<proteinExistence type="predicted"/>
<dbReference type="InterPro" id="IPR006380">
    <property type="entry name" value="SPP-like_dom"/>
</dbReference>
<dbReference type="GO" id="GO:0003824">
    <property type="term" value="F:catalytic activity"/>
    <property type="evidence" value="ECO:0007669"/>
    <property type="project" value="UniProtKB-ARBA"/>
</dbReference>
<dbReference type="InterPro" id="IPR036412">
    <property type="entry name" value="HAD-like_sf"/>
</dbReference>
<dbReference type="Gene3D" id="3.40.50.1000">
    <property type="entry name" value="HAD superfamily/HAD-like"/>
    <property type="match status" value="1"/>
</dbReference>
<dbReference type="AlphaFoldDB" id="A0A081LC11"/>
<sequence>MKTFAFASDLDRTLIYSHRMLEQYTYEGSYDLVEVLDERPLSYMSVETKNSLQRIHQTGWFIPVTTRTTAQYERITFFQQELKPEYAVTTNGGCILHHGKPLEDWQAIVDERLRECMPVRDMLRAISELPVAAWVKRTRTAEGRFLYLIMKDEYLSHIPLAELKLWGEERGWQVSLQGRKLYFIPQPLNKWAAVAFLKERLPLEYVYGAGDSLLDADLIRQADTGFAPRHGEVLDFDPSLEPTAASGMAAADEITACVIELMNTAKKPSIR</sequence>
<keyword evidence="3" id="KW-1185">Reference proteome</keyword>
<dbReference type="EMBL" id="JOTP01000007">
    <property type="protein sequence ID" value="KEP26787.1"/>
    <property type="molecule type" value="Genomic_DNA"/>
</dbReference>
<accession>A0A081LC11</accession>
<evidence type="ECO:0000313" key="2">
    <source>
        <dbReference type="EMBL" id="KEP26787.1"/>
    </source>
</evidence>
<name>A0A081LC11_9BACI</name>
<comment type="caution">
    <text evidence="2">The sequence shown here is derived from an EMBL/GenBank/DDBJ whole genome shotgun (WGS) entry which is preliminary data.</text>
</comment>
<organism evidence="2 3">
    <name type="scientific">Bacillus zhangzhouensis</name>
    <dbReference type="NCBI Taxonomy" id="1178540"/>
    <lineage>
        <taxon>Bacteria</taxon>
        <taxon>Bacillati</taxon>
        <taxon>Bacillota</taxon>
        <taxon>Bacilli</taxon>
        <taxon>Bacillales</taxon>
        <taxon>Bacillaceae</taxon>
        <taxon>Bacillus</taxon>
    </lineage>
</organism>
<dbReference type="SUPFAM" id="SSF56784">
    <property type="entry name" value="HAD-like"/>
    <property type="match status" value="1"/>
</dbReference>
<dbReference type="OrthoDB" id="1666512at2"/>
<protein>
    <recommendedName>
        <fullName evidence="1">Sucrose phosphatase-like domain-containing protein</fullName>
    </recommendedName>
</protein>
<reference evidence="2 3" key="1">
    <citation type="submission" date="2012-09" db="EMBL/GenBank/DDBJ databases">
        <title>Genome Sequence of Bacillus sp. DW5-4.</title>
        <authorList>
            <person name="Lai Q."/>
            <person name="Liu Y."/>
            <person name="Shao Z."/>
        </authorList>
    </citation>
    <scope>NUCLEOTIDE SEQUENCE [LARGE SCALE GENOMIC DNA]</scope>
    <source>
        <strain evidence="2 3">DW5-4</strain>
    </source>
</reference>
<feature type="domain" description="Sucrose phosphatase-like" evidence="1">
    <location>
        <begin position="53"/>
        <end position="223"/>
    </location>
</feature>
<dbReference type="Proteomes" id="UP000028091">
    <property type="component" value="Unassembled WGS sequence"/>
</dbReference>
<dbReference type="PIRSF" id="PIRSF030802">
    <property type="entry name" value="UCP030802"/>
    <property type="match status" value="1"/>
</dbReference>
<dbReference type="InterPro" id="IPR023214">
    <property type="entry name" value="HAD_sf"/>
</dbReference>
<dbReference type="RefSeq" id="WP_034320596.1">
    <property type="nucleotide sequence ID" value="NZ_JOTP01000007.1"/>
</dbReference>
<gene>
    <name evidence="2" type="ORF">BA70_18055</name>
</gene>
<dbReference type="Pfam" id="PF05116">
    <property type="entry name" value="S6PP"/>
    <property type="match status" value="1"/>
</dbReference>
<dbReference type="InterPro" id="IPR024197">
    <property type="entry name" value="TPP-like"/>
</dbReference>
<evidence type="ECO:0000313" key="3">
    <source>
        <dbReference type="Proteomes" id="UP000028091"/>
    </source>
</evidence>
<evidence type="ECO:0000259" key="1">
    <source>
        <dbReference type="Pfam" id="PF05116"/>
    </source>
</evidence>
<dbReference type="eggNOG" id="COG0561">
    <property type="taxonomic scope" value="Bacteria"/>
</dbReference>